<sequence>MPDSPHVYNRLLVAARLQCSTTVSTTSSLMRTKESRQRSKSPAVVRKAHEVVEFVSVSPEALVLSATGDSEFLRITNDHPNPGSKLRDDRLEILFLRTEETTDPSAPFAAAPSPARVLDVPLFNK</sequence>
<evidence type="ECO:0000313" key="1">
    <source>
        <dbReference type="Proteomes" id="UP000095281"/>
    </source>
</evidence>
<name>A0A1I8BGL1_MELHA</name>
<reference evidence="2" key="1">
    <citation type="submission" date="2016-11" db="UniProtKB">
        <authorList>
            <consortium name="WormBaseParasite"/>
        </authorList>
    </citation>
    <scope>IDENTIFICATION</scope>
</reference>
<evidence type="ECO:0000313" key="2">
    <source>
        <dbReference type="WBParaSite" id="MhA1_Contig2308.frz3.gene3"/>
    </source>
</evidence>
<proteinExistence type="predicted"/>
<accession>A0A1I8BGL1</accession>
<dbReference type="AlphaFoldDB" id="A0A1I8BGL1"/>
<keyword evidence="1" id="KW-1185">Reference proteome</keyword>
<dbReference type="Proteomes" id="UP000095281">
    <property type="component" value="Unplaced"/>
</dbReference>
<protein>
    <submittedName>
        <fullName evidence="2">MSP domain-containing protein</fullName>
    </submittedName>
</protein>
<organism evidence="1 2">
    <name type="scientific">Meloidogyne hapla</name>
    <name type="common">Root-knot nematode worm</name>
    <dbReference type="NCBI Taxonomy" id="6305"/>
    <lineage>
        <taxon>Eukaryota</taxon>
        <taxon>Metazoa</taxon>
        <taxon>Ecdysozoa</taxon>
        <taxon>Nematoda</taxon>
        <taxon>Chromadorea</taxon>
        <taxon>Rhabditida</taxon>
        <taxon>Tylenchina</taxon>
        <taxon>Tylenchomorpha</taxon>
        <taxon>Tylenchoidea</taxon>
        <taxon>Meloidogynidae</taxon>
        <taxon>Meloidogyninae</taxon>
        <taxon>Meloidogyne</taxon>
    </lineage>
</organism>
<dbReference type="WBParaSite" id="MhA1_Contig2308.frz3.gene3">
    <property type="protein sequence ID" value="MhA1_Contig2308.frz3.gene3"/>
    <property type="gene ID" value="MhA1_Contig2308.frz3.gene3"/>
</dbReference>